<name>A0A9N9GWU9_9GLOM</name>
<dbReference type="SUPFAM" id="SSF48264">
    <property type="entry name" value="Cytochrome P450"/>
    <property type="match status" value="1"/>
</dbReference>
<dbReference type="GO" id="GO:0020037">
    <property type="term" value="F:heme binding"/>
    <property type="evidence" value="ECO:0007669"/>
    <property type="project" value="InterPro"/>
</dbReference>
<dbReference type="PRINTS" id="PR00465">
    <property type="entry name" value="EP450IV"/>
</dbReference>
<feature type="binding site" description="axial binding residue" evidence="6">
    <location>
        <position position="32"/>
    </location>
    <ligand>
        <name>heme</name>
        <dbReference type="ChEBI" id="CHEBI:30413"/>
    </ligand>
    <ligandPart>
        <name>Fe</name>
        <dbReference type="ChEBI" id="CHEBI:18248"/>
    </ligandPart>
</feature>
<keyword evidence="4 6" id="KW-0479">Metal-binding</keyword>
<dbReference type="InterPro" id="IPR002403">
    <property type="entry name" value="Cyt_P450_E_grp-IV"/>
</dbReference>
<dbReference type="InterPro" id="IPR050529">
    <property type="entry name" value="CYP450_sterol_14alpha_dmase"/>
</dbReference>
<dbReference type="Pfam" id="PF00067">
    <property type="entry name" value="p450"/>
    <property type="match status" value="1"/>
</dbReference>
<evidence type="ECO:0000256" key="4">
    <source>
        <dbReference type="ARBA" id="ARBA00022723"/>
    </source>
</evidence>
<evidence type="ECO:0000256" key="7">
    <source>
        <dbReference type="RuleBase" id="RU000461"/>
    </source>
</evidence>
<proteinExistence type="inferred from homology"/>
<keyword evidence="7" id="KW-0503">Monooxygenase</keyword>
<comment type="similarity">
    <text evidence="2 7">Belongs to the cytochrome P450 family.</text>
</comment>
<feature type="non-terminal residue" evidence="8">
    <location>
        <position position="1"/>
    </location>
</feature>
<dbReference type="Gene3D" id="1.10.630.10">
    <property type="entry name" value="Cytochrome P450"/>
    <property type="match status" value="1"/>
</dbReference>
<dbReference type="EMBL" id="CAJVPL010003898">
    <property type="protein sequence ID" value="CAG8640352.1"/>
    <property type="molecule type" value="Genomic_DNA"/>
</dbReference>
<keyword evidence="5 6" id="KW-0408">Iron</keyword>
<evidence type="ECO:0000256" key="3">
    <source>
        <dbReference type="ARBA" id="ARBA00022617"/>
    </source>
</evidence>
<dbReference type="GO" id="GO:0004497">
    <property type="term" value="F:monooxygenase activity"/>
    <property type="evidence" value="ECO:0007669"/>
    <property type="project" value="UniProtKB-KW"/>
</dbReference>
<comment type="cofactor">
    <cofactor evidence="1 6">
        <name>heme</name>
        <dbReference type="ChEBI" id="CHEBI:30413"/>
    </cofactor>
</comment>
<evidence type="ECO:0000256" key="1">
    <source>
        <dbReference type="ARBA" id="ARBA00001971"/>
    </source>
</evidence>
<organism evidence="8 9">
    <name type="scientific">Ambispora gerdemannii</name>
    <dbReference type="NCBI Taxonomy" id="144530"/>
    <lineage>
        <taxon>Eukaryota</taxon>
        <taxon>Fungi</taxon>
        <taxon>Fungi incertae sedis</taxon>
        <taxon>Mucoromycota</taxon>
        <taxon>Glomeromycotina</taxon>
        <taxon>Glomeromycetes</taxon>
        <taxon>Archaeosporales</taxon>
        <taxon>Ambisporaceae</taxon>
        <taxon>Ambispora</taxon>
    </lineage>
</organism>
<evidence type="ECO:0000256" key="5">
    <source>
        <dbReference type="ARBA" id="ARBA00023004"/>
    </source>
</evidence>
<sequence>HWQDPENFIPERFLKTVEKNRFMPFGGGVRLCPGKHVAIASLKALMVLLLFGKYEVELVNPNQPLKIVYKLGNATYN</sequence>
<evidence type="ECO:0000313" key="9">
    <source>
        <dbReference type="Proteomes" id="UP000789831"/>
    </source>
</evidence>
<dbReference type="OrthoDB" id="1470350at2759"/>
<dbReference type="InterPro" id="IPR036396">
    <property type="entry name" value="Cyt_P450_sf"/>
</dbReference>
<dbReference type="InterPro" id="IPR017972">
    <property type="entry name" value="Cyt_P450_CS"/>
</dbReference>
<comment type="caution">
    <text evidence="8">The sequence shown here is derived from an EMBL/GenBank/DDBJ whole genome shotgun (WGS) entry which is preliminary data.</text>
</comment>
<dbReference type="AlphaFoldDB" id="A0A9N9GWU9"/>
<dbReference type="InterPro" id="IPR001128">
    <property type="entry name" value="Cyt_P450"/>
</dbReference>
<dbReference type="GO" id="GO:0005506">
    <property type="term" value="F:iron ion binding"/>
    <property type="evidence" value="ECO:0007669"/>
    <property type="project" value="InterPro"/>
</dbReference>
<protein>
    <submittedName>
        <fullName evidence="8">2561_t:CDS:1</fullName>
    </submittedName>
</protein>
<dbReference type="PANTHER" id="PTHR24304:SF2">
    <property type="entry name" value="24-HYDROXYCHOLESTEROL 7-ALPHA-HYDROXYLASE"/>
    <property type="match status" value="1"/>
</dbReference>
<keyword evidence="7" id="KW-0560">Oxidoreductase</keyword>
<keyword evidence="9" id="KW-1185">Reference proteome</keyword>
<dbReference type="Proteomes" id="UP000789831">
    <property type="component" value="Unassembled WGS sequence"/>
</dbReference>
<reference evidence="8" key="1">
    <citation type="submission" date="2021-06" db="EMBL/GenBank/DDBJ databases">
        <authorList>
            <person name="Kallberg Y."/>
            <person name="Tangrot J."/>
            <person name="Rosling A."/>
        </authorList>
    </citation>
    <scope>NUCLEOTIDE SEQUENCE</scope>
    <source>
        <strain evidence="8">MT106</strain>
    </source>
</reference>
<dbReference type="PROSITE" id="PS00086">
    <property type="entry name" value="CYTOCHROME_P450"/>
    <property type="match status" value="1"/>
</dbReference>
<evidence type="ECO:0000256" key="6">
    <source>
        <dbReference type="PIRSR" id="PIRSR602403-1"/>
    </source>
</evidence>
<accession>A0A9N9GWU9</accession>
<dbReference type="GO" id="GO:0016705">
    <property type="term" value="F:oxidoreductase activity, acting on paired donors, with incorporation or reduction of molecular oxygen"/>
    <property type="evidence" value="ECO:0007669"/>
    <property type="project" value="InterPro"/>
</dbReference>
<gene>
    <name evidence="8" type="ORF">AGERDE_LOCUS10949</name>
</gene>
<evidence type="ECO:0000256" key="2">
    <source>
        <dbReference type="ARBA" id="ARBA00010617"/>
    </source>
</evidence>
<evidence type="ECO:0000313" key="8">
    <source>
        <dbReference type="EMBL" id="CAG8640352.1"/>
    </source>
</evidence>
<dbReference type="PANTHER" id="PTHR24304">
    <property type="entry name" value="CYTOCHROME P450 FAMILY 7"/>
    <property type="match status" value="1"/>
</dbReference>
<keyword evidence="3 6" id="KW-0349">Heme</keyword>